<evidence type="ECO:0000256" key="1">
    <source>
        <dbReference type="ARBA" id="ARBA00004141"/>
    </source>
</evidence>
<dbReference type="InterPro" id="IPR032808">
    <property type="entry name" value="DoxX"/>
</dbReference>
<evidence type="ECO:0000313" key="8">
    <source>
        <dbReference type="Proteomes" id="UP000482800"/>
    </source>
</evidence>
<keyword evidence="3 6" id="KW-1133">Transmembrane helix</keyword>
<comment type="caution">
    <text evidence="7">The sequence shown here is derived from an EMBL/GenBank/DDBJ whole genome shotgun (WGS) entry which is preliminary data.</text>
</comment>
<evidence type="ECO:0000313" key="7">
    <source>
        <dbReference type="EMBL" id="GFJ76141.1"/>
    </source>
</evidence>
<comment type="subcellular location">
    <subcellularLocation>
        <location evidence="1">Membrane</location>
        <topology evidence="1">Multi-pass membrane protein</topology>
    </subcellularLocation>
</comment>
<feature type="transmembrane region" description="Helical" evidence="6">
    <location>
        <begin position="133"/>
        <end position="153"/>
    </location>
</feature>
<feature type="transmembrane region" description="Helical" evidence="6">
    <location>
        <begin position="105"/>
        <end position="126"/>
    </location>
</feature>
<accession>A0A6V8K189</accession>
<feature type="transmembrane region" description="Helical" evidence="6">
    <location>
        <begin position="76"/>
        <end position="99"/>
    </location>
</feature>
<feature type="region of interest" description="Disordered" evidence="5">
    <location>
        <begin position="1"/>
        <end position="24"/>
    </location>
</feature>
<evidence type="ECO:0000256" key="2">
    <source>
        <dbReference type="ARBA" id="ARBA00022692"/>
    </source>
</evidence>
<gene>
    <name evidence="7" type="ORF">Phou_003210</name>
</gene>
<evidence type="ECO:0000256" key="4">
    <source>
        <dbReference type="ARBA" id="ARBA00023136"/>
    </source>
</evidence>
<keyword evidence="4 6" id="KW-0472">Membrane</keyword>
<proteinExistence type="predicted"/>
<reference evidence="7 8" key="2">
    <citation type="submission" date="2020-03" db="EMBL/GenBank/DDBJ databases">
        <authorList>
            <person name="Ichikawa N."/>
            <person name="Kimura A."/>
            <person name="Kitahashi Y."/>
            <person name="Uohara A."/>
        </authorList>
    </citation>
    <scope>NUCLEOTIDE SEQUENCE [LARGE SCALE GENOMIC DNA]</scope>
    <source>
        <strain evidence="7 8">NBRC 108639</strain>
    </source>
</reference>
<reference evidence="7 8" key="1">
    <citation type="submission" date="2020-03" db="EMBL/GenBank/DDBJ databases">
        <title>Whole genome shotgun sequence of Phytohabitans houttuyneae NBRC 108639.</title>
        <authorList>
            <person name="Komaki H."/>
            <person name="Tamura T."/>
        </authorList>
    </citation>
    <scope>NUCLEOTIDE SEQUENCE [LARGE SCALE GENOMIC DNA]</scope>
    <source>
        <strain evidence="7 8">NBRC 108639</strain>
    </source>
</reference>
<name>A0A6V8K189_9ACTN</name>
<evidence type="ECO:0008006" key="9">
    <source>
        <dbReference type="Google" id="ProtNLM"/>
    </source>
</evidence>
<evidence type="ECO:0000256" key="6">
    <source>
        <dbReference type="SAM" id="Phobius"/>
    </source>
</evidence>
<keyword evidence="8" id="KW-1185">Reference proteome</keyword>
<keyword evidence="2 6" id="KW-0812">Transmembrane</keyword>
<feature type="transmembrane region" description="Helical" evidence="6">
    <location>
        <begin position="42"/>
        <end position="64"/>
    </location>
</feature>
<dbReference type="AlphaFoldDB" id="A0A6V8K189"/>
<dbReference type="Proteomes" id="UP000482800">
    <property type="component" value="Unassembled WGS sequence"/>
</dbReference>
<evidence type="ECO:0000256" key="5">
    <source>
        <dbReference type="SAM" id="MobiDB-lite"/>
    </source>
</evidence>
<dbReference type="EMBL" id="BLPF01000001">
    <property type="protein sequence ID" value="GFJ76141.1"/>
    <property type="molecule type" value="Genomic_DNA"/>
</dbReference>
<dbReference type="Pfam" id="PF13564">
    <property type="entry name" value="DoxX_2"/>
    <property type="match status" value="1"/>
</dbReference>
<organism evidence="7 8">
    <name type="scientific">Phytohabitans houttuyneae</name>
    <dbReference type="NCBI Taxonomy" id="1076126"/>
    <lineage>
        <taxon>Bacteria</taxon>
        <taxon>Bacillati</taxon>
        <taxon>Actinomycetota</taxon>
        <taxon>Actinomycetes</taxon>
        <taxon>Micromonosporales</taxon>
        <taxon>Micromonosporaceae</taxon>
    </lineage>
</organism>
<sequence length="154" mass="15540">MARLLSAAGQPMFPPADSDVHQPARRGGPLFSPPVVPIGVSATYLAVTAVAAAANTAAAAVDFLRARFVLENMSRYGVPASWLPALGLAKAAGAAGLLLGIALPAIGVAASVALLVYFAAAVVTVVRARWYSHIPAPAMFLLLAAAALTVQLAA</sequence>
<dbReference type="GO" id="GO:0016020">
    <property type="term" value="C:membrane"/>
    <property type="evidence" value="ECO:0007669"/>
    <property type="project" value="UniProtKB-SubCell"/>
</dbReference>
<protein>
    <recommendedName>
        <fullName evidence="9">DoxX family protein</fullName>
    </recommendedName>
</protein>
<evidence type="ECO:0000256" key="3">
    <source>
        <dbReference type="ARBA" id="ARBA00022989"/>
    </source>
</evidence>